<evidence type="ECO:0000313" key="4">
    <source>
        <dbReference type="Proteomes" id="UP000319976"/>
    </source>
</evidence>
<dbReference type="PANTHER" id="PTHR30093:SF2">
    <property type="entry name" value="TYPE II SECRETION SYSTEM PROTEIN H"/>
    <property type="match status" value="1"/>
</dbReference>
<keyword evidence="1" id="KW-0812">Transmembrane</keyword>
<keyword evidence="1" id="KW-0472">Membrane</keyword>
<dbReference type="InterPro" id="IPR011453">
    <property type="entry name" value="DUF1559"/>
</dbReference>
<name>A0A517TAL2_9PLAN</name>
<dbReference type="InterPro" id="IPR045584">
    <property type="entry name" value="Pilin-like"/>
</dbReference>
<dbReference type="Pfam" id="PF07963">
    <property type="entry name" value="N_methyl"/>
    <property type="match status" value="1"/>
</dbReference>
<dbReference type="Gene3D" id="3.30.700.10">
    <property type="entry name" value="Glycoprotein, Type 4 Pilin"/>
    <property type="match status" value="1"/>
</dbReference>
<dbReference type="RefSeq" id="WP_145267135.1">
    <property type="nucleotide sequence ID" value="NZ_CP036316.1"/>
</dbReference>
<reference evidence="3 4" key="1">
    <citation type="submission" date="2019-02" db="EMBL/GenBank/DDBJ databases">
        <title>Deep-cultivation of Planctomycetes and their phenomic and genomic characterization uncovers novel biology.</title>
        <authorList>
            <person name="Wiegand S."/>
            <person name="Jogler M."/>
            <person name="Boedeker C."/>
            <person name="Pinto D."/>
            <person name="Vollmers J."/>
            <person name="Rivas-Marin E."/>
            <person name="Kohn T."/>
            <person name="Peeters S.H."/>
            <person name="Heuer A."/>
            <person name="Rast P."/>
            <person name="Oberbeckmann S."/>
            <person name="Bunk B."/>
            <person name="Jeske O."/>
            <person name="Meyerdierks A."/>
            <person name="Storesund J.E."/>
            <person name="Kallscheuer N."/>
            <person name="Luecker S."/>
            <person name="Lage O.M."/>
            <person name="Pohl T."/>
            <person name="Merkel B.J."/>
            <person name="Hornburger P."/>
            <person name="Mueller R.-W."/>
            <person name="Bruemmer F."/>
            <person name="Labrenz M."/>
            <person name="Spormann A.M."/>
            <person name="Op den Camp H."/>
            <person name="Overmann J."/>
            <person name="Amann R."/>
            <person name="Jetten M.S.M."/>
            <person name="Mascher T."/>
            <person name="Medema M.H."/>
            <person name="Devos D.P."/>
            <person name="Kaster A.-K."/>
            <person name="Ovreas L."/>
            <person name="Rohde M."/>
            <person name="Galperin M.Y."/>
            <person name="Jogler C."/>
        </authorList>
    </citation>
    <scope>NUCLEOTIDE SEQUENCE [LARGE SCALE GENOMIC DNA]</scope>
    <source>
        <strain evidence="3 4">V22</strain>
    </source>
</reference>
<gene>
    <name evidence="3" type="ORF">V22_26680</name>
</gene>
<feature type="transmembrane region" description="Helical" evidence="1">
    <location>
        <begin position="12"/>
        <end position="35"/>
    </location>
</feature>
<dbReference type="PANTHER" id="PTHR30093">
    <property type="entry name" value="GENERAL SECRETION PATHWAY PROTEIN G"/>
    <property type="match status" value="1"/>
</dbReference>
<dbReference type="OrthoDB" id="263777at2"/>
<evidence type="ECO:0000256" key="1">
    <source>
        <dbReference type="SAM" id="Phobius"/>
    </source>
</evidence>
<dbReference type="KEGG" id="chya:V22_26680"/>
<protein>
    <submittedName>
        <fullName evidence="3">Putative major pilin subunit</fullName>
    </submittedName>
</protein>
<dbReference type="NCBIfam" id="TIGR04294">
    <property type="entry name" value="pre_pil_HX9DG"/>
    <property type="match status" value="1"/>
</dbReference>
<dbReference type="Proteomes" id="UP000319976">
    <property type="component" value="Chromosome"/>
</dbReference>
<dbReference type="NCBIfam" id="TIGR02532">
    <property type="entry name" value="IV_pilin_GFxxxE"/>
    <property type="match status" value="1"/>
</dbReference>
<dbReference type="InterPro" id="IPR012902">
    <property type="entry name" value="N_methyl_site"/>
</dbReference>
<proteinExistence type="predicted"/>
<keyword evidence="1" id="KW-1133">Transmembrane helix</keyword>
<dbReference type="InterPro" id="IPR027558">
    <property type="entry name" value="Pre_pil_HX9DG_C"/>
</dbReference>
<accession>A0A517TAL2</accession>
<sequence length="358" mass="38565">MSLSSKKIRRGFTLVELLVVIAIIAILIALLLPAVQQAREAARRSQCKNNLKQIGLAMHNYHDAFGTLPPGYIDGDFDRAPNISGSTYSTNQVGGQDGGYSWQTLILPMLEQANLYHQFDFNLHPFGLGTGQGGSSPENHNACSTEQPVFSCPSDIKPAHTELHPNAPTTSAYHASVATSSYAGSVGPYHSGACSNNALKNPDTFNVGVLDVNSRVRFRDITDGTSNVLLVGEIRWRENGIGSENNTLYGSLANGGQARCEYVSGDATLNTSVGPFRHLRAARFSLNLVTNNADNYARAFHSHHVGGAQFVFADGSVHFISETINHSNSPFSAANPYGSLGIWQRLAAIRDGNVVTEF</sequence>
<dbReference type="Pfam" id="PF07596">
    <property type="entry name" value="SBP_bac_10"/>
    <property type="match status" value="1"/>
</dbReference>
<evidence type="ECO:0000259" key="2">
    <source>
        <dbReference type="Pfam" id="PF07596"/>
    </source>
</evidence>
<dbReference type="EMBL" id="CP036316">
    <property type="protein sequence ID" value="QDT65415.1"/>
    <property type="molecule type" value="Genomic_DNA"/>
</dbReference>
<keyword evidence="4" id="KW-1185">Reference proteome</keyword>
<feature type="domain" description="DUF1559" evidence="2">
    <location>
        <begin position="36"/>
        <end position="325"/>
    </location>
</feature>
<organism evidence="3 4">
    <name type="scientific">Calycomorphotria hydatis</name>
    <dbReference type="NCBI Taxonomy" id="2528027"/>
    <lineage>
        <taxon>Bacteria</taxon>
        <taxon>Pseudomonadati</taxon>
        <taxon>Planctomycetota</taxon>
        <taxon>Planctomycetia</taxon>
        <taxon>Planctomycetales</taxon>
        <taxon>Planctomycetaceae</taxon>
        <taxon>Calycomorphotria</taxon>
    </lineage>
</organism>
<dbReference type="SUPFAM" id="SSF54523">
    <property type="entry name" value="Pili subunits"/>
    <property type="match status" value="1"/>
</dbReference>
<dbReference type="AlphaFoldDB" id="A0A517TAL2"/>
<dbReference type="PROSITE" id="PS00409">
    <property type="entry name" value="PROKAR_NTER_METHYL"/>
    <property type="match status" value="1"/>
</dbReference>
<evidence type="ECO:0000313" key="3">
    <source>
        <dbReference type="EMBL" id="QDT65415.1"/>
    </source>
</evidence>